<dbReference type="SUPFAM" id="SSF53850">
    <property type="entry name" value="Periplasmic binding protein-like II"/>
    <property type="match status" value="1"/>
</dbReference>
<name>A0A3P4B6B9_9BURK</name>
<dbReference type="PANTHER" id="PTHR42928:SF5">
    <property type="entry name" value="BLR1237 PROTEIN"/>
    <property type="match status" value="1"/>
</dbReference>
<feature type="signal peptide" evidence="2">
    <location>
        <begin position="1"/>
        <end position="18"/>
    </location>
</feature>
<keyword evidence="3" id="KW-0675">Receptor</keyword>
<dbReference type="Proteomes" id="UP000277294">
    <property type="component" value="Unassembled WGS sequence"/>
</dbReference>
<dbReference type="RefSeq" id="WP_124081437.1">
    <property type="nucleotide sequence ID" value="NZ_UWPJ01000031.1"/>
</dbReference>
<feature type="chain" id="PRO_5018279023" evidence="2">
    <location>
        <begin position="19"/>
        <end position="319"/>
    </location>
</feature>
<reference evidence="3 4" key="1">
    <citation type="submission" date="2018-10" db="EMBL/GenBank/DDBJ databases">
        <authorList>
            <person name="Criscuolo A."/>
        </authorList>
    </citation>
    <scope>NUCLEOTIDE SEQUENCE [LARGE SCALE GENOMIC DNA]</scope>
    <source>
        <strain evidence="3">DnA1</strain>
    </source>
</reference>
<proteinExistence type="inferred from homology"/>
<keyword evidence="4" id="KW-1185">Reference proteome</keyword>
<dbReference type="PANTHER" id="PTHR42928">
    <property type="entry name" value="TRICARBOXYLATE-BINDING PROTEIN"/>
    <property type="match status" value="1"/>
</dbReference>
<dbReference type="InterPro" id="IPR042100">
    <property type="entry name" value="Bug_dom1"/>
</dbReference>
<sequence length="319" mass="32870">MKIRIALLGFLMPLAAAGADFPSRPLTIVVPFGAGGTPNLVARLLAEGLAERIGQPVVVQNKPGASGVIAAQNVMHAPADGYTILLADNGLLAINPSLNKTLPYSPTGTFAPLTQIVSQPFLLYVRSDLGIGSVDALVSSARRAPGKLNYGSVGNGSPHHLCASIFASRTGTQLTHIPFKSVADIVQAMMGKEIDLVCTSSVGARPLTESGRARALAIATPARSPAQPDAPTFGEAGISPPILVGATIGLLVRSETPRDIVEKLGADLAAVARSPSLSKKIEELGMDVVADGPAAYARVIQDELKRYADMVGTAGVTAN</sequence>
<evidence type="ECO:0000313" key="4">
    <source>
        <dbReference type="Proteomes" id="UP000277294"/>
    </source>
</evidence>
<protein>
    <submittedName>
        <fullName evidence="3">Tripartite tricarboxylate transporter family receptor</fullName>
    </submittedName>
</protein>
<dbReference type="CDD" id="cd07012">
    <property type="entry name" value="PBP2_Bug_TTT"/>
    <property type="match status" value="1"/>
</dbReference>
<accession>A0A3P4B6B9</accession>
<gene>
    <name evidence="3" type="ORF">PIGHUM_03929</name>
</gene>
<organism evidence="3 4">
    <name type="scientific">Pigmentiphaga humi</name>
    <dbReference type="NCBI Taxonomy" id="2478468"/>
    <lineage>
        <taxon>Bacteria</taxon>
        <taxon>Pseudomonadati</taxon>
        <taxon>Pseudomonadota</taxon>
        <taxon>Betaproteobacteria</taxon>
        <taxon>Burkholderiales</taxon>
        <taxon>Alcaligenaceae</taxon>
        <taxon>Pigmentiphaga</taxon>
    </lineage>
</organism>
<dbReference type="InterPro" id="IPR005064">
    <property type="entry name" value="BUG"/>
</dbReference>
<evidence type="ECO:0000256" key="1">
    <source>
        <dbReference type="ARBA" id="ARBA00006987"/>
    </source>
</evidence>
<evidence type="ECO:0000313" key="3">
    <source>
        <dbReference type="EMBL" id="VCU71839.1"/>
    </source>
</evidence>
<dbReference type="OrthoDB" id="8881899at2"/>
<dbReference type="Gene3D" id="3.40.190.10">
    <property type="entry name" value="Periplasmic binding protein-like II"/>
    <property type="match status" value="1"/>
</dbReference>
<keyword evidence="2" id="KW-0732">Signal</keyword>
<dbReference type="AlphaFoldDB" id="A0A3P4B6B9"/>
<dbReference type="EMBL" id="UWPJ01000031">
    <property type="protein sequence ID" value="VCU71839.1"/>
    <property type="molecule type" value="Genomic_DNA"/>
</dbReference>
<dbReference type="PIRSF" id="PIRSF017082">
    <property type="entry name" value="YflP"/>
    <property type="match status" value="1"/>
</dbReference>
<dbReference type="Pfam" id="PF03401">
    <property type="entry name" value="TctC"/>
    <property type="match status" value="1"/>
</dbReference>
<evidence type="ECO:0000256" key="2">
    <source>
        <dbReference type="SAM" id="SignalP"/>
    </source>
</evidence>
<comment type="similarity">
    <text evidence="1">Belongs to the UPF0065 (bug) family.</text>
</comment>
<dbReference type="Gene3D" id="3.40.190.150">
    <property type="entry name" value="Bordetella uptake gene, domain 1"/>
    <property type="match status" value="1"/>
</dbReference>